<dbReference type="InterPro" id="IPR038144">
    <property type="entry name" value="IPI"/>
</dbReference>
<dbReference type="Gene3D" id="2.60.40.2360">
    <property type="entry name" value="Intracellular proteinase inhibitor BsuPI"/>
    <property type="match status" value="1"/>
</dbReference>
<dbReference type="Proteomes" id="UP001596368">
    <property type="component" value="Unassembled WGS sequence"/>
</dbReference>
<dbReference type="RefSeq" id="WP_284013658.1">
    <property type="nucleotide sequence ID" value="NZ_CP126156.1"/>
</dbReference>
<sequence length="117" mass="11972">MADTLAATLTVTPTEEGLELTLTVENVGDDAVDCSFADGQRAEFVAVDADGAEAWRWSDDRGFAMALGNETLAPGETVAYDAVWASPPAGEYEVTGSLAATDAAASATMTVVVPGGR</sequence>
<reference evidence="2 3" key="1">
    <citation type="journal article" date="2019" name="Int. J. Syst. Evol. Microbiol.">
        <title>The Global Catalogue of Microorganisms (GCM) 10K type strain sequencing project: providing services to taxonomists for standard genome sequencing and annotation.</title>
        <authorList>
            <consortium name="The Broad Institute Genomics Platform"/>
            <consortium name="The Broad Institute Genome Sequencing Center for Infectious Disease"/>
            <person name="Wu L."/>
            <person name="Ma J."/>
        </authorList>
    </citation>
    <scope>NUCLEOTIDE SEQUENCE [LARGE SCALE GENOMIC DNA]</scope>
    <source>
        <strain evidence="2 3">DT92</strain>
    </source>
</reference>
<feature type="domain" description="Intracellular proteinase inhibitor BsuPI" evidence="1">
    <location>
        <begin position="7"/>
        <end position="101"/>
    </location>
</feature>
<protein>
    <recommendedName>
        <fullName evidence="1">Intracellular proteinase inhibitor BsuPI domain-containing protein</fullName>
    </recommendedName>
</protein>
<dbReference type="GeneID" id="81120802"/>
<name>A0ABD5XQ56_9EURY</name>
<evidence type="ECO:0000313" key="2">
    <source>
        <dbReference type="EMBL" id="MFC7137213.1"/>
    </source>
</evidence>
<organism evidence="2 3">
    <name type="scientific">Halobaculum litoreum</name>
    <dbReference type="NCBI Taxonomy" id="3031998"/>
    <lineage>
        <taxon>Archaea</taxon>
        <taxon>Methanobacteriati</taxon>
        <taxon>Methanobacteriota</taxon>
        <taxon>Stenosarchaea group</taxon>
        <taxon>Halobacteria</taxon>
        <taxon>Halobacteriales</taxon>
        <taxon>Haloferacaceae</taxon>
        <taxon>Halobaculum</taxon>
    </lineage>
</organism>
<dbReference type="InterPro" id="IPR020481">
    <property type="entry name" value="Intracell_prot_inh_BsuPI"/>
</dbReference>
<comment type="caution">
    <text evidence="2">The sequence shown here is derived from an EMBL/GenBank/DDBJ whole genome shotgun (WGS) entry which is preliminary data.</text>
</comment>
<gene>
    <name evidence="2" type="ORF">ACFQRB_13715</name>
</gene>
<dbReference type="AlphaFoldDB" id="A0ABD5XQ56"/>
<dbReference type="EMBL" id="JBHSZG010000001">
    <property type="protein sequence ID" value="MFC7137213.1"/>
    <property type="molecule type" value="Genomic_DNA"/>
</dbReference>
<keyword evidence="3" id="KW-1185">Reference proteome</keyword>
<proteinExistence type="predicted"/>
<evidence type="ECO:0000313" key="3">
    <source>
        <dbReference type="Proteomes" id="UP001596368"/>
    </source>
</evidence>
<dbReference type="Pfam" id="PF12690">
    <property type="entry name" value="BsuPI"/>
    <property type="match status" value="1"/>
</dbReference>
<evidence type="ECO:0000259" key="1">
    <source>
        <dbReference type="Pfam" id="PF12690"/>
    </source>
</evidence>
<accession>A0ABD5XQ56</accession>